<evidence type="ECO:0000259" key="3">
    <source>
        <dbReference type="Pfam" id="PF04982"/>
    </source>
</evidence>
<proteinExistence type="predicted"/>
<dbReference type="InterPro" id="IPR058581">
    <property type="entry name" value="TM_HPP"/>
</dbReference>
<feature type="transmembrane region" description="Helical" evidence="2">
    <location>
        <begin position="208"/>
        <end position="231"/>
    </location>
</feature>
<name>A0A5J5F137_9PEZI</name>
<accession>A0A5J5F137</accession>
<evidence type="ECO:0000256" key="2">
    <source>
        <dbReference type="SAM" id="Phobius"/>
    </source>
</evidence>
<dbReference type="Pfam" id="PF04982">
    <property type="entry name" value="TM_HPP"/>
    <property type="match status" value="1"/>
</dbReference>
<feature type="domain" description="HPP transmembrane region" evidence="3">
    <location>
        <begin position="94"/>
        <end position="231"/>
    </location>
</feature>
<feature type="transmembrane region" description="Helical" evidence="2">
    <location>
        <begin position="148"/>
        <end position="166"/>
    </location>
</feature>
<evidence type="ECO:0000313" key="5">
    <source>
        <dbReference type="Proteomes" id="UP000326924"/>
    </source>
</evidence>
<dbReference type="InParanoid" id="A0A5J5F137"/>
<keyword evidence="5" id="KW-1185">Reference proteome</keyword>
<keyword evidence="2" id="KW-0472">Membrane</keyword>
<organism evidence="4 5">
    <name type="scientific">Sphaerosporella brunnea</name>
    <dbReference type="NCBI Taxonomy" id="1250544"/>
    <lineage>
        <taxon>Eukaryota</taxon>
        <taxon>Fungi</taxon>
        <taxon>Dikarya</taxon>
        <taxon>Ascomycota</taxon>
        <taxon>Pezizomycotina</taxon>
        <taxon>Pezizomycetes</taxon>
        <taxon>Pezizales</taxon>
        <taxon>Pyronemataceae</taxon>
        <taxon>Sphaerosporella</taxon>
    </lineage>
</organism>
<comment type="caution">
    <text evidence="4">The sequence shown here is derived from an EMBL/GenBank/DDBJ whole genome shotgun (WGS) entry which is preliminary data.</text>
</comment>
<dbReference type="InterPro" id="IPR007065">
    <property type="entry name" value="HPP"/>
</dbReference>
<evidence type="ECO:0000313" key="4">
    <source>
        <dbReference type="EMBL" id="KAA8909682.1"/>
    </source>
</evidence>
<dbReference type="PANTHER" id="PTHR33741">
    <property type="entry name" value="TRANSMEMBRANE PROTEIN DDB_G0269096-RELATED"/>
    <property type="match status" value="1"/>
</dbReference>
<protein>
    <submittedName>
        <fullName evidence="4">HPP family-domain-containing protein</fullName>
    </submittedName>
</protein>
<dbReference type="AlphaFoldDB" id="A0A5J5F137"/>
<feature type="transmembrane region" description="Helical" evidence="2">
    <location>
        <begin position="171"/>
        <end position="188"/>
    </location>
</feature>
<feature type="compositionally biased region" description="Low complexity" evidence="1">
    <location>
        <begin position="32"/>
        <end position="58"/>
    </location>
</feature>
<dbReference type="OrthoDB" id="2016548at2759"/>
<feature type="transmembrane region" description="Helical" evidence="2">
    <location>
        <begin position="90"/>
        <end position="110"/>
    </location>
</feature>
<feature type="region of interest" description="Disordered" evidence="1">
    <location>
        <begin position="1"/>
        <end position="58"/>
    </location>
</feature>
<sequence>MATVSAAQLLYPELQPPATGEDSQRITAPYRAPSIPTSSSSTTASTPTPLKQLPQPQLKESRLPRFLSHFAGFRPPKKQQPDKTPPPPHAVAFSLLYNSVGAFLTILGVAGVTHLISGEASVVGSIGAATVLLFLCTSSPLAQPRNMILSQLLASVIGVALSKLFIAQFHYIAIAISVAVTMLLMVLTNNVYPPAGATAVLAVLNGDWIFVGVVMASTGVLIAMGCFWVNLGELVGSLHFEERWPRWWFYEEVREATGGDVVVRIGKDGTDVIGIELTVEERRVLESISRKVQGWEDETEKKMGV</sequence>
<keyword evidence="2" id="KW-1133">Transmembrane helix</keyword>
<dbReference type="Proteomes" id="UP000326924">
    <property type="component" value="Unassembled WGS sequence"/>
</dbReference>
<dbReference type="EMBL" id="VXIS01000055">
    <property type="protein sequence ID" value="KAA8909682.1"/>
    <property type="molecule type" value="Genomic_DNA"/>
</dbReference>
<feature type="transmembrane region" description="Helical" evidence="2">
    <location>
        <begin position="122"/>
        <end position="142"/>
    </location>
</feature>
<evidence type="ECO:0000256" key="1">
    <source>
        <dbReference type="SAM" id="MobiDB-lite"/>
    </source>
</evidence>
<dbReference type="PANTHER" id="PTHR33741:SF5">
    <property type="entry name" value="TRANSMEMBRANE PROTEIN DDB_G0269096-RELATED"/>
    <property type="match status" value="1"/>
</dbReference>
<reference evidence="4 5" key="1">
    <citation type="submission" date="2019-09" db="EMBL/GenBank/DDBJ databases">
        <title>Draft genome of the ectomycorrhizal ascomycete Sphaerosporella brunnea.</title>
        <authorList>
            <consortium name="DOE Joint Genome Institute"/>
            <person name="Benucci G.M."/>
            <person name="Marozzi G."/>
            <person name="Antonielli L."/>
            <person name="Sanchez S."/>
            <person name="Marco P."/>
            <person name="Wang X."/>
            <person name="Falini L.B."/>
            <person name="Barry K."/>
            <person name="Haridas S."/>
            <person name="Lipzen A."/>
            <person name="Labutti K."/>
            <person name="Grigoriev I.V."/>
            <person name="Murat C."/>
            <person name="Martin F."/>
            <person name="Albertini E."/>
            <person name="Donnini D."/>
            <person name="Bonito G."/>
        </authorList>
    </citation>
    <scope>NUCLEOTIDE SEQUENCE [LARGE SCALE GENOMIC DNA]</scope>
    <source>
        <strain evidence="4 5">Sb_GMNB300</strain>
    </source>
</reference>
<gene>
    <name evidence="4" type="ORF">FN846DRAFT_794062</name>
</gene>
<keyword evidence="2" id="KW-0812">Transmembrane</keyword>